<evidence type="ECO:0000313" key="2">
    <source>
        <dbReference type="EMBL" id="OAV89734.1"/>
    </source>
</evidence>
<dbReference type="SUPFAM" id="SSF56349">
    <property type="entry name" value="DNA breaking-rejoining enzymes"/>
    <property type="match status" value="1"/>
</dbReference>
<dbReference type="InterPro" id="IPR052925">
    <property type="entry name" value="Phage_Integrase-like_Recomb"/>
</dbReference>
<dbReference type="Proteomes" id="UP000005240">
    <property type="component" value="Unassembled WGS sequence"/>
</dbReference>
<reference evidence="2" key="2">
    <citation type="submission" date="2016-05" db="EMBL/GenBank/DDBJ databases">
        <title>Comparative analysis highlights variable genome content of wheat rusts and divergence of the mating loci.</title>
        <authorList>
            <person name="Cuomo C.A."/>
            <person name="Bakkeren G."/>
            <person name="Szabo L."/>
            <person name="Khalil H."/>
            <person name="Joly D."/>
            <person name="Goldberg J."/>
            <person name="Young S."/>
            <person name="Zeng Q."/>
            <person name="Fellers J."/>
        </authorList>
    </citation>
    <scope>NUCLEOTIDE SEQUENCE [LARGE SCALE GENOMIC DNA]</scope>
    <source>
        <strain evidence="2">1-1 BBBD Race 1</strain>
    </source>
</reference>
<dbReference type="InterPro" id="IPR013762">
    <property type="entry name" value="Integrase-like_cat_sf"/>
</dbReference>
<feature type="non-terminal residue" evidence="2">
    <location>
        <position position="1"/>
    </location>
</feature>
<accession>A0A180GAW7</accession>
<reference evidence="3 4" key="3">
    <citation type="journal article" date="2017" name="G3 (Bethesda)">
        <title>Comparative analysis highlights variable genome content of wheat rusts and divergence of the mating loci.</title>
        <authorList>
            <person name="Cuomo C.A."/>
            <person name="Bakkeren G."/>
            <person name="Khalil H.B."/>
            <person name="Panwar V."/>
            <person name="Joly D."/>
            <person name="Linning R."/>
            <person name="Sakthikumar S."/>
            <person name="Song X."/>
            <person name="Adiconis X."/>
            <person name="Fan L."/>
            <person name="Goldberg J.M."/>
            <person name="Levin J.Z."/>
            <person name="Young S."/>
            <person name="Zeng Q."/>
            <person name="Anikster Y."/>
            <person name="Bruce M."/>
            <person name="Wang M."/>
            <person name="Yin C."/>
            <person name="McCallum B."/>
            <person name="Szabo L.J."/>
            <person name="Hulbert S."/>
            <person name="Chen X."/>
            <person name="Fellers J.P."/>
        </authorList>
    </citation>
    <scope>NUCLEOTIDE SEQUENCE</scope>
    <source>
        <strain evidence="3">isolate 1-1 / race 1 (BBBD)</strain>
        <strain evidence="4">Isolate 1-1 / race 1 (BBBD)</strain>
    </source>
</reference>
<dbReference type="GO" id="GO:0015074">
    <property type="term" value="P:DNA integration"/>
    <property type="evidence" value="ECO:0007669"/>
    <property type="project" value="InterPro"/>
</dbReference>
<evidence type="ECO:0000256" key="1">
    <source>
        <dbReference type="ARBA" id="ARBA00023172"/>
    </source>
</evidence>
<evidence type="ECO:0008006" key="5">
    <source>
        <dbReference type="Google" id="ProtNLM"/>
    </source>
</evidence>
<evidence type="ECO:0000313" key="4">
    <source>
        <dbReference type="Proteomes" id="UP000005240"/>
    </source>
</evidence>
<organism evidence="2">
    <name type="scientific">Puccinia triticina (isolate 1-1 / race 1 (BBBD))</name>
    <name type="common">Brown leaf rust fungus</name>
    <dbReference type="NCBI Taxonomy" id="630390"/>
    <lineage>
        <taxon>Eukaryota</taxon>
        <taxon>Fungi</taxon>
        <taxon>Dikarya</taxon>
        <taxon>Basidiomycota</taxon>
        <taxon>Pucciniomycotina</taxon>
        <taxon>Pucciniomycetes</taxon>
        <taxon>Pucciniales</taxon>
        <taxon>Pucciniaceae</taxon>
        <taxon>Puccinia</taxon>
    </lineage>
</organism>
<dbReference type="PANTHER" id="PTHR34605:SF3">
    <property type="entry name" value="P CELL-TYPE AGGLUTINATION PROTEIN MAP4-LIKE-RELATED"/>
    <property type="match status" value="1"/>
</dbReference>
<protein>
    <recommendedName>
        <fullName evidence="5">Tyr recombinase domain-containing protein</fullName>
    </recommendedName>
</protein>
<dbReference type="InterPro" id="IPR011010">
    <property type="entry name" value="DNA_brk_join_enz"/>
</dbReference>
<dbReference type="AlphaFoldDB" id="A0A180GAW7"/>
<proteinExistence type="predicted"/>
<reference evidence="3" key="4">
    <citation type="submission" date="2025-05" db="UniProtKB">
        <authorList>
            <consortium name="EnsemblFungi"/>
        </authorList>
    </citation>
    <scope>IDENTIFICATION</scope>
    <source>
        <strain evidence="3">isolate 1-1 / race 1 (BBBD)</strain>
    </source>
</reference>
<feature type="non-terminal residue" evidence="2">
    <location>
        <position position="235"/>
    </location>
</feature>
<keyword evidence="1" id="KW-0233">DNA recombination</keyword>
<dbReference type="GO" id="GO:0006310">
    <property type="term" value="P:DNA recombination"/>
    <property type="evidence" value="ECO:0007669"/>
    <property type="project" value="UniProtKB-KW"/>
</dbReference>
<name>A0A180GAW7_PUCT1</name>
<dbReference type="PANTHER" id="PTHR34605">
    <property type="entry name" value="PHAGE_INTEGRASE DOMAIN-CONTAINING PROTEIN"/>
    <property type="match status" value="1"/>
</dbReference>
<dbReference type="EnsemblFungi" id="PTTG_11047-t43_1">
    <property type="protein sequence ID" value="PTTG_11047-t43_1-p1"/>
    <property type="gene ID" value="PTTG_11047"/>
</dbReference>
<gene>
    <name evidence="2" type="ORF">PTTG_11047</name>
</gene>
<dbReference type="GO" id="GO:0003677">
    <property type="term" value="F:DNA binding"/>
    <property type="evidence" value="ECO:0007669"/>
    <property type="project" value="InterPro"/>
</dbReference>
<evidence type="ECO:0000313" key="3">
    <source>
        <dbReference type="EnsemblFungi" id="PTTG_11047-t43_1-p1"/>
    </source>
</evidence>
<sequence length="235" mass="26287">WEERIDIFLKASAKANASTPKKEKKEAVHLHHLFFLAKQLIEGTAEEKATLDLALVAFWGMARLAELTYESKEGSLDKLMKLLTSDVSTIDPTQTVLTLRSAKTCKPGETQQIKLAKLPHALCPTLAVQRRLDEAGGKKTSLFGYNEDGERRHLTRAAVISVLFKTWARGSFHKLSGHSFRVGGASLRMALGISTEEICALGRWQSNCYKLYIRQYSAAHLDQSLSLLSTLEDRW</sequence>
<dbReference type="Gene3D" id="1.10.443.10">
    <property type="entry name" value="Intergrase catalytic core"/>
    <property type="match status" value="1"/>
</dbReference>
<dbReference type="EMBL" id="ADAS02000119">
    <property type="protein sequence ID" value="OAV89734.1"/>
    <property type="molecule type" value="Genomic_DNA"/>
</dbReference>
<reference evidence="2" key="1">
    <citation type="submission" date="2009-11" db="EMBL/GenBank/DDBJ databases">
        <authorList>
            <consortium name="The Broad Institute Genome Sequencing Platform"/>
            <person name="Ward D."/>
            <person name="Feldgarden M."/>
            <person name="Earl A."/>
            <person name="Young S.K."/>
            <person name="Zeng Q."/>
            <person name="Koehrsen M."/>
            <person name="Alvarado L."/>
            <person name="Berlin A."/>
            <person name="Bochicchio J."/>
            <person name="Borenstein D."/>
            <person name="Chapman S.B."/>
            <person name="Chen Z."/>
            <person name="Engels R."/>
            <person name="Freedman E."/>
            <person name="Gellesch M."/>
            <person name="Goldberg J."/>
            <person name="Griggs A."/>
            <person name="Gujja S."/>
            <person name="Heilman E."/>
            <person name="Heiman D."/>
            <person name="Hepburn T."/>
            <person name="Howarth C."/>
            <person name="Jen D."/>
            <person name="Larson L."/>
            <person name="Lewis B."/>
            <person name="Mehta T."/>
            <person name="Park D."/>
            <person name="Pearson M."/>
            <person name="Roberts A."/>
            <person name="Saif S."/>
            <person name="Shea T."/>
            <person name="Shenoy N."/>
            <person name="Sisk P."/>
            <person name="Stolte C."/>
            <person name="Sykes S."/>
            <person name="Thomson T."/>
            <person name="Walk T."/>
            <person name="White J."/>
            <person name="Yandava C."/>
            <person name="Izard J."/>
            <person name="Baranova O.V."/>
            <person name="Blanton J.M."/>
            <person name="Tanner A.C."/>
            <person name="Dewhirst F.E."/>
            <person name="Haas B."/>
            <person name="Nusbaum C."/>
            <person name="Birren B."/>
        </authorList>
    </citation>
    <scope>NUCLEOTIDE SEQUENCE [LARGE SCALE GENOMIC DNA]</scope>
    <source>
        <strain evidence="2">1-1 BBBD Race 1</strain>
    </source>
</reference>
<dbReference type="VEuPathDB" id="FungiDB:PTTG_11047"/>
<keyword evidence="4" id="KW-1185">Reference proteome</keyword>
<dbReference type="OrthoDB" id="2503678at2759"/>